<accession>A0A484B864</accession>
<dbReference type="AlphaFoldDB" id="A0A484B864"/>
<gene>
    <name evidence="1" type="ORF">AWZ03_009325</name>
</gene>
<keyword evidence="2" id="KW-1185">Reference proteome</keyword>
<evidence type="ECO:0000313" key="1">
    <source>
        <dbReference type="EMBL" id="TDG44240.1"/>
    </source>
</evidence>
<dbReference type="EMBL" id="LSRL02000112">
    <property type="protein sequence ID" value="TDG44240.1"/>
    <property type="molecule type" value="Genomic_DNA"/>
</dbReference>
<sequence>MPNCALKQRLNLHRDSWNALYQQLHFPTANLPMLHFITSIQLCEQQESQQQQQQQQQQQLLLQQLRLGMPV</sequence>
<evidence type="ECO:0000313" key="2">
    <source>
        <dbReference type="Proteomes" id="UP000295192"/>
    </source>
</evidence>
<proteinExistence type="predicted"/>
<comment type="caution">
    <text evidence="1">The sequence shown here is derived from an EMBL/GenBank/DDBJ whole genome shotgun (WGS) entry which is preliminary data.</text>
</comment>
<dbReference type="Proteomes" id="UP000295192">
    <property type="component" value="Unassembled WGS sequence"/>
</dbReference>
<protein>
    <submittedName>
        <fullName evidence="1">Uncharacterized protein</fullName>
    </submittedName>
</protein>
<organism evidence="1 2">
    <name type="scientific">Drosophila navojoa</name>
    <name type="common">Fruit fly</name>
    <dbReference type="NCBI Taxonomy" id="7232"/>
    <lineage>
        <taxon>Eukaryota</taxon>
        <taxon>Metazoa</taxon>
        <taxon>Ecdysozoa</taxon>
        <taxon>Arthropoda</taxon>
        <taxon>Hexapoda</taxon>
        <taxon>Insecta</taxon>
        <taxon>Pterygota</taxon>
        <taxon>Neoptera</taxon>
        <taxon>Endopterygota</taxon>
        <taxon>Diptera</taxon>
        <taxon>Brachycera</taxon>
        <taxon>Muscomorpha</taxon>
        <taxon>Ephydroidea</taxon>
        <taxon>Drosophilidae</taxon>
        <taxon>Drosophila</taxon>
    </lineage>
</organism>
<reference evidence="1 2" key="1">
    <citation type="journal article" date="2019" name="J. Hered.">
        <title>An Improved Genome Assembly for Drosophila navojoa, the Basal Species in the mojavensis Cluster.</title>
        <authorList>
            <person name="Vanderlinde T."/>
            <person name="Dupim E.G."/>
            <person name="Nazario-Yepiz N.O."/>
            <person name="Carvalho A.B."/>
        </authorList>
    </citation>
    <scope>NUCLEOTIDE SEQUENCE [LARGE SCALE GENOMIC DNA]</scope>
    <source>
        <strain evidence="1">Navoj_Jal97</strain>
        <tissue evidence="1">Whole organism</tissue>
    </source>
</reference>
<name>A0A484B864_DRONA</name>